<keyword evidence="3" id="KW-1185">Reference proteome</keyword>
<evidence type="ECO:0000313" key="2">
    <source>
        <dbReference type="EMBL" id="ASG22118.1"/>
    </source>
</evidence>
<dbReference type="GO" id="GO:0030288">
    <property type="term" value="C:outer membrane-bounded periplasmic space"/>
    <property type="evidence" value="ECO:0007669"/>
    <property type="project" value="InterPro"/>
</dbReference>
<dbReference type="InterPro" id="IPR008962">
    <property type="entry name" value="PapD-like_sf"/>
</dbReference>
<dbReference type="AlphaFoldDB" id="A0A248JVG4"/>
<proteinExistence type="predicted"/>
<dbReference type="EMBL" id="CP022111">
    <property type="protein sequence ID" value="ASG22118.1"/>
    <property type="molecule type" value="Genomic_DNA"/>
</dbReference>
<sequence length="260" mass="27945">MSALHRFRFSRFTRILATTLAGALMLFTGLLSTGALASFRLIPIEMDMEPSGRGATQIFRVENDGKDPVAIDVKVMARGMDQDGQDVLTDAEDSFAIVPEQIILQPGENQSIRVQWSGDPKPAKELPFRLVAEQLPIDLGGTPVQGGQVKLLVKYVASLYVVPEGAKPKLTVVSAGPKPATAPATGTVMEVVVRNDGTSRQVMRDLEVTAQVNGKTVTLRKEQLTGMVGENVLAGVTRHFHIPWPADLPQGPATVTLSVP</sequence>
<evidence type="ECO:0000259" key="1">
    <source>
        <dbReference type="Pfam" id="PF00345"/>
    </source>
</evidence>
<dbReference type="PANTHER" id="PTHR30251:SF4">
    <property type="entry name" value="SLR1668 PROTEIN"/>
    <property type="match status" value="1"/>
</dbReference>
<dbReference type="Pfam" id="PF00345">
    <property type="entry name" value="PapD_N"/>
    <property type="match status" value="1"/>
</dbReference>
<dbReference type="GO" id="GO:0071555">
    <property type="term" value="P:cell wall organization"/>
    <property type="evidence" value="ECO:0007669"/>
    <property type="project" value="InterPro"/>
</dbReference>
<dbReference type="SUPFAM" id="SSF49354">
    <property type="entry name" value="PapD-like"/>
    <property type="match status" value="1"/>
</dbReference>
<name>A0A248JVG4_9PROT</name>
<dbReference type="KEGG" id="nao:Y958_14150"/>
<evidence type="ECO:0000313" key="3">
    <source>
        <dbReference type="Proteomes" id="UP000197153"/>
    </source>
</evidence>
<protein>
    <submittedName>
        <fullName evidence="2">Pilus assembly protein PapD</fullName>
    </submittedName>
</protein>
<accession>A0A248JVG4</accession>
<reference evidence="2 3" key="1">
    <citation type="submission" date="2017-06" db="EMBL/GenBank/DDBJ databases">
        <title>Complete genome sequence of Nitrospirillum amazonense strain CBAmC, an endophytic nitrogen-fixing and plant growth-promoting bacterium, isolated from sugarcane.</title>
        <authorList>
            <person name="Schwab S."/>
            <person name="dos Santos Teixeira K.R."/>
            <person name="Simoes Araujo J.L."/>
            <person name="Soares Vidal M."/>
            <person name="Borges de Freitas H.R."/>
            <person name="Rivello Crivelaro A.L."/>
            <person name="Bueno de Camargo Nunes A."/>
            <person name="dos Santos C.M."/>
            <person name="Palmeira da Silva Rosa D."/>
            <person name="da Silva Padilha D."/>
            <person name="da Silva E."/>
            <person name="Araujo Terra L."/>
            <person name="Soares Mendes V."/>
            <person name="Farinelli L."/>
            <person name="Magalhaes Cruz L."/>
            <person name="Baldani J.I."/>
        </authorList>
    </citation>
    <scope>NUCLEOTIDE SEQUENCE [LARGE SCALE GENOMIC DNA]</scope>
    <source>
        <strain evidence="2 3">CBAmC</strain>
    </source>
</reference>
<feature type="domain" description="Pili assembly chaperone N-terminal" evidence="1">
    <location>
        <begin position="56"/>
        <end position="165"/>
    </location>
</feature>
<dbReference type="PANTHER" id="PTHR30251">
    <property type="entry name" value="PILUS ASSEMBLY CHAPERONE"/>
    <property type="match status" value="1"/>
</dbReference>
<dbReference type="InterPro" id="IPR050643">
    <property type="entry name" value="Periplasmic_pilus_chap"/>
</dbReference>
<dbReference type="Gene3D" id="2.60.40.10">
    <property type="entry name" value="Immunoglobulins"/>
    <property type="match status" value="1"/>
</dbReference>
<dbReference type="Proteomes" id="UP000197153">
    <property type="component" value="Chromosome 2"/>
</dbReference>
<organism evidence="2 3">
    <name type="scientific">Nitrospirillum viridazoti CBAmc</name>
    <dbReference type="NCBI Taxonomy" id="1441467"/>
    <lineage>
        <taxon>Bacteria</taxon>
        <taxon>Pseudomonadati</taxon>
        <taxon>Pseudomonadota</taxon>
        <taxon>Alphaproteobacteria</taxon>
        <taxon>Rhodospirillales</taxon>
        <taxon>Azospirillaceae</taxon>
        <taxon>Nitrospirillum</taxon>
        <taxon>Nitrospirillum viridazoti</taxon>
    </lineage>
</organism>
<dbReference type="InterPro" id="IPR016147">
    <property type="entry name" value="Pili_assmbl_chaperone_N"/>
</dbReference>
<dbReference type="InterPro" id="IPR013783">
    <property type="entry name" value="Ig-like_fold"/>
</dbReference>
<gene>
    <name evidence="2" type="ORF">Y958_14150</name>
</gene>
<dbReference type="RefSeq" id="WP_088872738.1">
    <property type="nucleotide sequence ID" value="NZ_CP022111.1"/>
</dbReference>